<dbReference type="Proteomes" id="UP001213979">
    <property type="component" value="Unassembled WGS sequence"/>
</dbReference>
<feature type="transmembrane region" description="Helical" evidence="1">
    <location>
        <begin position="6"/>
        <end position="31"/>
    </location>
</feature>
<keyword evidence="1" id="KW-1133">Transmembrane helix</keyword>
<keyword evidence="3" id="KW-1185">Reference proteome</keyword>
<evidence type="ECO:0000313" key="3">
    <source>
        <dbReference type="Proteomes" id="UP001213979"/>
    </source>
</evidence>
<comment type="caution">
    <text evidence="2">The sequence shown here is derived from an EMBL/GenBank/DDBJ whole genome shotgun (WGS) entry which is preliminary data.</text>
</comment>
<keyword evidence="1" id="KW-0812">Transmembrane</keyword>
<protein>
    <recommendedName>
        <fullName evidence="4">DUF342 domain-containing protein</fullName>
    </recommendedName>
</protein>
<evidence type="ECO:0000313" key="2">
    <source>
        <dbReference type="EMBL" id="MDE8562825.1"/>
    </source>
</evidence>
<gene>
    <name evidence="2" type="ORF">PNH38_02880</name>
</gene>
<proteinExistence type="predicted"/>
<sequence length="543" mass="60082">MNEKGYSLVLTMLVVTIFFMLGLTILSVSLYQANFTKIRVEDVESLHEATKSIQEAIAEIKVKVENLQLSTPAQLDMDLGNVQAGFIHQVSGRYKVSIQDLTEMKEIDRSKLFTRVYVISKTAGKRTVSRQVIITNTPSFLKYAIGSRQDVTLNGGAYIDGNIYAGRDFYMANVANYIYNSQMYSQLTSFPTTSPTSILFANGNRYVCEQSNSAPACYQPSSTGFTKSELFAANPSLPFQYTSPSVQTEDGEFMDVDFDFTLKDKLLSAAGINAFDPDLTAQAQYQSLIQLPVSRLLSELKNRFTVIHDIQQLPDAINNSNLSILLDGYSSEYLDLSTLELKENQWLIINGNAYLENSGATELTIKGNLIILGNLAVRGAVAFDSTIYVMGNTSIYNATISGINDKEVVLLTKGELEIARINEFQNEFSLTKPNLKGYFYTDSNAILYAVGSYIHIQGGIFARGTSSLIPNTDANGLVINAYRGSTSDTGRNIDFTQPSLPENLQAEQARFVIHHDMNVFIHRGLGLPLVKKLAVIPDQLEVK</sequence>
<name>A0ABT5W2R6_9BACL</name>
<evidence type="ECO:0008006" key="4">
    <source>
        <dbReference type="Google" id="ProtNLM"/>
    </source>
</evidence>
<keyword evidence="1" id="KW-0472">Membrane</keyword>
<dbReference type="RefSeq" id="WP_275191718.1">
    <property type="nucleotide sequence ID" value="NZ_JAQOTG010000001.1"/>
</dbReference>
<evidence type="ECO:0000256" key="1">
    <source>
        <dbReference type="SAM" id="Phobius"/>
    </source>
</evidence>
<accession>A0ABT5W2R6</accession>
<dbReference type="EMBL" id="JAQOTG010000001">
    <property type="protein sequence ID" value="MDE8562825.1"/>
    <property type="molecule type" value="Genomic_DNA"/>
</dbReference>
<organism evidence="2 3">
    <name type="scientific">Anoxybacteroides rupiense</name>
    <dbReference type="NCBI Taxonomy" id="311460"/>
    <lineage>
        <taxon>Bacteria</taxon>
        <taxon>Bacillati</taxon>
        <taxon>Bacillota</taxon>
        <taxon>Bacilli</taxon>
        <taxon>Bacillales</taxon>
        <taxon>Anoxybacillaceae</taxon>
        <taxon>Anoxybacteroides</taxon>
    </lineage>
</organism>
<reference evidence="2 3" key="1">
    <citation type="submission" date="2023-01" db="EMBL/GenBank/DDBJ databases">
        <title>Genome-based reclassification of Anoxybacillus geothermalis as a later heterotypic synonym of Anoxybacillus rupiensis.</title>
        <authorList>
            <person name="Inan Bektas K."/>
            <person name="Canakci S."/>
            <person name="Belduz A.A."/>
            <person name="Guler H.H."/>
        </authorList>
    </citation>
    <scope>NUCLEOTIDE SEQUENCE [LARGE SCALE GENOMIC DNA]</scope>
    <source>
        <strain evidence="2 3">DSM 17127</strain>
    </source>
</reference>